<feature type="coiled-coil region" evidence="1">
    <location>
        <begin position="71"/>
        <end position="133"/>
    </location>
</feature>
<keyword evidence="1" id="KW-0175">Coiled coil</keyword>
<dbReference type="InterPro" id="IPR027417">
    <property type="entry name" value="P-loop_NTPase"/>
</dbReference>
<protein>
    <submittedName>
        <fullName evidence="2">Uncharacterized protein</fullName>
    </submittedName>
</protein>
<dbReference type="Gene3D" id="3.40.50.300">
    <property type="entry name" value="P-loop containing nucleotide triphosphate hydrolases"/>
    <property type="match status" value="1"/>
</dbReference>
<sequence length="276" mass="32241">MPLDHSNAEAIIGLSYSNFKRTIIIPQGQFKEFLELGAAERTNMMKEIFSLQRYDLQNNVSALHVKNRSELDQLEGQLKGFEEINEEKIQAQKGLLAEEQKKLSEADEKLEKITHAYQQLKSLKSDFESLKQNREKFGVLSAQKPAIDALEIQTNLYDRVFRLFNPLIAEKNKLSKEIVTKQNEREQQSKIVQETEKAFQILKDQLAALEPQFKALEQSRIQENDLHRIIQILTFYDEIKILRERTQKGSEKVKEVNLNKDNIQKRLMSFLHMSKH</sequence>
<dbReference type="PANTHER" id="PTHR32114">
    <property type="entry name" value="ABC TRANSPORTER ABCH.3"/>
    <property type="match status" value="1"/>
</dbReference>
<keyword evidence="2" id="KW-0614">Plasmid</keyword>
<proteinExistence type="predicted"/>
<comment type="caution">
    <text evidence="2">The sequence shown here is derived from an EMBL/GenBank/DDBJ whole genome shotgun (WGS) entry which is preliminary data.</text>
</comment>
<dbReference type="PANTHER" id="PTHR32114:SF2">
    <property type="entry name" value="ABC TRANSPORTER ABCH.3"/>
    <property type="match status" value="1"/>
</dbReference>
<evidence type="ECO:0000313" key="2">
    <source>
        <dbReference type="EMBL" id="RTZ48331.1"/>
    </source>
</evidence>
<name>A0A3S0QHE7_9FLAO</name>
<gene>
    <name evidence="2" type="ORF">EJ377_11800</name>
</gene>
<dbReference type="Proteomes" id="UP000276953">
    <property type="component" value="Plasmid unnamed"/>
</dbReference>
<geneLocation type="plasmid" evidence="2">
    <name>unnamed</name>
</geneLocation>
<evidence type="ECO:0000256" key="1">
    <source>
        <dbReference type="SAM" id="Coils"/>
    </source>
</evidence>
<organism evidence="2">
    <name type="scientific">Chryseobacterium arthrosphaerae</name>
    <dbReference type="NCBI Taxonomy" id="651561"/>
    <lineage>
        <taxon>Bacteria</taxon>
        <taxon>Pseudomonadati</taxon>
        <taxon>Bacteroidota</taxon>
        <taxon>Flavobacteriia</taxon>
        <taxon>Flavobacteriales</taxon>
        <taxon>Weeksellaceae</taxon>
        <taxon>Chryseobacterium group</taxon>
        <taxon>Chryseobacterium</taxon>
    </lineage>
</organism>
<accession>A0A3S0QHE7</accession>
<dbReference type="AlphaFoldDB" id="A0A3S0QHE7"/>
<dbReference type="EMBL" id="RYFC01000002">
    <property type="protein sequence ID" value="RTZ48331.1"/>
    <property type="molecule type" value="Genomic_DNA"/>
</dbReference>
<reference evidence="2" key="1">
    <citation type="submission" date="2018-12" db="EMBL/GenBank/DDBJ databases">
        <title>Draft Genome Sequence of Chryseobacterium arthrosphaerae strain ED882-96 Isolated from the Blood of a Patient with Liver Cirrhosis in Taiwan.</title>
        <authorList>
            <person name="Lin J.-N."/>
            <person name="Lai C.-H."/>
            <person name="Yang C.-H."/>
            <person name="Huang Y.-H."/>
        </authorList>
    </citation>
    <scope>NUCLEOTIDE SEQUENCE [LARGE SCALE GENOMIC DNA]</scope>
    <source>
        <strain evidence="2">ED882-96</strain>
        <plasmid evidence="2">unnamed</plasmid>
    </source>
</reference>